<keyword evidence="7 10" id="KW-0443">Lipid metabolism</keyword>
<dbReference type="Pfam" id="PF00149">
    <property type="entry name" value="Metallophos"/>
    <property type="match status" value="1"/>
</dbReference>
<keyword evidence="9 10" id="KW-0464">Manganese</keyword>
<evidence type="ECO:0000256" key="4">
    <source>
        <dbReference type="ARBA" id="ARBA00022556"/>
    </source>
</evidence>
<feature type="binding site" evidence="10">
    <location>
        <begin position="80"/>
        <end position="81"/>
    </location>
    <ligand>
        <name>substrate</name>
    </ligand>
</feature>
<dbReference type="PANTHER" id="PTHR34990:SF1">
    <property type="entry name" value="UDP-2,3-DIACYLGLUCOSAMINE HYDROLASE"/>
    <property type="match status" value="1"/>
</dbReference>
<dbReference type="InterPro" id="IPR004843">
    <property type="entry name" value="Calcineurin-like_PHP"/>
</dbReference>
<comment type="similarity">
    <text evidence="10">Belongs to the LpxH family.</text>
</comment>
<feature type="binding site" evidence="10">
    <location>
        <position position="80"/>
    </location>
    <ligand>
        <name>Mn(2+)</name>
        <dbReference type="ChEBI" id="CHEBI:29035"/>
        <label>2</label>
    </ligand>
</feature>
<dbReference type="CDD" id="cd07398">
    <property type="entry name" value="MPP_YbbF-LpxH"/>
    <property type="match status" value="1"/>
</dbReference>
<dbReference type="InterPro" id="IPR029052">
    <property type="entry name" value="Metallo-depent_PP-like"/>
</dbReference>
<protein>
    <recommendedName>
        <fullName evidence="10">UDP-2,3-diacylglucosamine hydrolase</fullName>
        <ecNumber evidence="10">3.6.1.54</ecNumber>
    </recommendedName>
    <alternativeName>
        <fullName evidence="10">UDP-2,3-diacylglucosamine diphosphatase</fullName>
    </alternativeName>
</protein>
<evidence type="ECO:0000256" key="3">
    <source>
        <dbReference type="ARBA" id="ARBA00022519"/>
    </source>
</evidence>
<dbReference type="AlphaFoldDB" id="A0A6N4DRS0"/>
<evidence type="ECO:0000259" key="11">
    <source>
        <dbReference type="Pfam" id="PF00149"/>
    </source>
</evidence>
<keyword evidence="5 10" id="KW-0479">Metal-binding</keyword>
<organism evidence="12 13">
    <name type="scientific">Candidatus Sedimenticola endophacoides</name>
    <dbReference type="NCBI Taxonomy" id="2548426"/>
    <lineage>
        <taxon>Bacteria</taxon>
        <taxon>Pseudomonadati</taxon>
        <taxon>Pseudomonadota</taxon>
        <taxon>Gammaproteobacteria</taxon>
        <taxon>Chromatiales</taxon>
        <taxon>Sedimenticolaceae</taxon>
        <taxon>Sedimenticola</taxon>
    </lineage>
</organism>
<dbReference type="GO" id="GO:0005737">
    <property type="term" value="C:cytoplasm"/>
    <property type="evidence" value="ECO:0007669"/>
    <property type="project" value="InterPro"/>
</dbReference>
<accession>A0A6N4DRS0</accession>
<reference evidence="12 13" key="1">
    <citation type="submission" date="2018-01" db="EMBL/GenBank/DDBJ databases">
        <title>Novel co-symbiosis in the lucinid bivalve Phacoides pectinatus.</title>
        <authorList>
            <person name="Lim S.J."/>
            <person name="Davis B.G."/>
            <person name="Gill D.E."/>
            <person name="Engel A.S."/>
            <person name="Anderson L.C."/>
            <person name="Campbell B.J."/>
        </authorList>
    </citation>
    <scope>NUCLEOTIDE SEQUENCE [LARGE SCALE GENOMIC DNA]</scope>
    <source>
        <strain evidence="12">N3_P5</strain>
    </source>
</reference>
<dbReference type="NCBIfam" id="NF003743">
    <property type="entry name" value="PRK05340.1"/>
    <property type="match status" value="1"/>
</dbReference>
<feature type="binding site" evidence="10">
    <location>
        <position position="165"/>
    </location>
    <ligand>
        <name>substrate</name>
    </ligand>
</feature>
<dbReference type="GO" id="GO:0009245">
    <property type="term" value="P:lipid A biosynthetic process"/>
    <property type="evidence" value="ECO:0007669"/>
    <property type="project" value="UniProtKB-UniRule"/>
</dbReference>
<comment type="caution">
    <text evidence="10">Lacks conserved residue(s) required for the propagation of feature annotation.</text>
</comment>
<dbReference type="Gene3D" id="3.60.21.10">
    <property type="match status" value="1"/>
</dbReference>
<feature type="binding site" evidence="10">
    <location>
        <position position="9"/>
    </location>
    <ligand>
        <name>Mn(2+)</name>
        <dbReference type="ChEBI" id="CHEBI:29035"/>
        <label>1</label>
    </ligand>
</feature>
<evidence type="ECO:0000256" key="1">
    <source>
        <dbReference type="ARBA" id="ARBA00022475"/>
    </source>
</evidence>
<proteinExistence type="inferred from homology"/>
<evidence type="ECO:0000313" key="12">
    <source>
        <dbReference type="EMBL" id="PUE00007.1"/>
    </source>
</evidence>
<feature type="binding site" evidence="10">
    <location>
        <position position="198"/>
    </location>
    <ligand>
        <name>Mn(2+)</name>
        <dbReference type="ChEBI" id="CHEBI:29035"/>
        <label>1</label>
    </ligand>
</feature>
<dbReference type="NCBIfam" id="TIGR01854">
    <property type="entry name" value="lipid_A_lpxH"/>
    <property type="match status" value="1"/>
</dbReference>
<keyword evidence="3 10" id="KW-0997">Cell inner membrane</keyword>
<keyword evidence="8 10" id="KW-0472">Membrane</keyword>
<feature type="binding site" evidence="10">
    <location>
        <position position="115"/>
    </location>
    <ligand>
        <name>Mn(2+)</name>
        <dbReference type="ChEBI" id="CHEBI:29035"/>
        <label>2</label>
    </ligand>
</feature>
<feature type="binding site" evidence="10">
    <location>
        <position position="196"/>
    </location>
    <ligand>
        <name>substrate</name>
    </ligand>
</feature>
<keyword evidence="6 10" id="KW-0378">Hydrolase</keyword>
<evidence type="ECO:0000256" key="6">
    <source>
        <dbReference type="ARBA" id="ARBA00022801"/>
    </source>
</evidence>
<dbReference type="GO" id="GO:0019897">
    <property type="term" value="C:extrinsic component of plasma membrane"/>
    <property type="evidence" value="ECO:0007669"/>
    <property type="project" value="UniProtKB-UniRule"/>
</dbReference>
<feature type="binding site" evidence="10">
    <location>
        <position position="123"/>
    </location>
    <ligand>
        <name>substrate</name>
    </ligand>
</feature>
<gene>
    <name evidence="10" type="primary">lpxH</name>
    <name evidence="12" type="ORF">C3L24_09870</name>
</gene>
<evidence type="ECO:0000256" key="2">
    <source>
        <dbReference type="ARBA" id="ARBA00022516"/>
    </source>
</evidence>
<dbReference type="Proteomes" id="UP000250928">
    <property type="component" value="Unassembled WGS sequence"/>
</dbReference>
<evidence type="ECO:0000256" key="7">
    <source>
        <dbReference type="ARBA" id="ARBA00023098"/>
    </source>
</evidence>
<comment type="catalytic activity">
    <reaction evidence="10">
        <text>UDP-2-N,3-O-bis[(3R)-3-hydroxytetradecanoyl]-alpha-D-glucosamine + H2O = 2-N,3-O-bis[(3R)-3-hydroxytetradecanoyl]-alpha-D-glucosaminyl 1-phosphate + UMP + 2 H(+)</text>
        <dbReference type="Rhea" id="RHEA:25213"/>
        <dbReference type="ChEBI" id="CHEBI:15377"/>
        <dbReference type="ChEBI" id="CHEBI:15378"/>
        <dbReference type="ChEBI" id="CHEBI:57865"/>
        <dbReference type="ChEBI" id="CHEBI:57957"/>
        <dbReference type="ChEBI" id="CHEBI:78847"/>
        <dbReference type="EC" id="3.6.1.54"/>
    </reaction>
</comment>
<dbReference type="GO" id="GO:0008758">
    <property type="term" value="F:UDP-2,3-diacylglucosamine hydrolase activity"/>
    <property type="evidence" value="ECO:0007669"/>
    <property type="project" value="UniProtKB-UniRule"/>
</dbReference>
<feature type="binding site" evidence="10">
    <location>
        <position position="11"/>
    </location>
    <ligand>
        <name>Mn(2+)</name>
        <dbReference type="ChEBI" id="CHEBI:29035"/>
        <label>1</label>
    </ligand>
</feature>
<dbReference type="EMBL" id="PQCO01000236">
    <property type="protein sequence ID" value="PUE00007.1"/>
    <property type="molecule type" value="Genomic_DNA"/>
</dbReference>
<evidence type="ECO:0000256" key="5">
    <source>
        <dbReference type="ARBA" id="ARBA00022723"/>
    </source>
</evidence>
<evidence type="ECO:0000256" key="10">
    <source>
        <dbReference type="HAMAP-Rule" id="MF_00575"/>
    </source>
</evidence>
<keyword evidence="2 10" id="KW-0444">Lipid biosynthesis</keyword>
<dbReference type="EC" id="3.6.1.54" evidence="10"/>
<feature type="binding site" evidence="10">
    <location>
        <position position="42"/>
    </location>
    <ligand>
        <name>Mn(2+)</name>
        <dbReference type="ChEBI" id="CHEBI:29035"/>
        <label>2</label>
    </ligand>
</feature>
<feature type="binding site" evidence="10">
    <location>
        <position position="42"/>
    </location>
    <ligand>
        <name>Mn(2+)</name>
        <dbReference type="ChEBI" id="CHEBI:29035"/>
        <label>1</label>
    </ligand>
</feature>
<dbReference type="InterPro" id="IPR043461">
    <property type="entry name" value="LpxH-like"/>
</dbReference>
<feature type="binding site" evidence="10">
    <location>
        <position position="161"/>
    </location>
    <ligand>
        <name>substrate</name>
    </ligand>
</feature>
<feature type="binding site" evidence="10">
    <location>
        <position position="196"/>
    </location>
    <ligand>
        <name>Mn(2+)</name>
        <dbReference type="ChEBI" id="CHEBI:29035"/>
        <label>2</label>
    </ligand>
</feature>
<evidence type="ECO:0000256" key="9">
    <source>
        <dbReference type="ARBA" id="ARBA00023211"/>
    </source>
</evidence>
<keyword evidence="4 10" id="KW-0441">Lipid A biosynthesis</keyword>
<comment type="caution">
    <text evidence="12">The sequence shown here is derived from an EMBL/GenBank/DDBJ whole genome shotgun (WGS) entry which is preliminary data.</text>
</comment>
<keyword evidence="1 10" id="KW-1003">Cell membrane</keyword>
<comment type="pathway">
    <text evidence="10">Glycolipid biosynthesis; lipid IV(A) biosynthesis; lipid IV(A) from (3R)-3-hydroxytetradecanoyl-[acyl-carrier-protein] and UDP-N-acetyl-alpha-D-glucosamine: step 4/6.</text>
</comment>
<dbReference type="SUPFAM" id="SSF56300">
    <property type="entry name" value="Metallo-dependent phosphatases"/>
    <property type="match status" value="1"/>
</dbReference>
<dbReference type="HAMAP" id="MF_00575">
    <property type="entry name" value="LpxH"/>
    <property type="match status" value="1"/>
</dbReference>
<evidence type="ECO:0000313" key="13">
    <source>
        <dbReference type="Proteomes" id="UP000250928"/>
    </source>
</evidence>
<name>A0A6N4DRS0_9GAMM</name>
<dbReference type="GO" id="GO:0030145">
    <property type="term" value="F:manganese ion binding"/>
    <property type="evidence" value="ECO:0007669"/>
    <property type="project" value="UniProtKB-UniRule"/>
</dbReference>
<dbReference type="PANTHER" id="PTHR34990">
    <property type="entry name" value="UDP-2,3-DIACYLGLUCOSAMINE HYDROLASE-RELATED"/>
    <property type="match status" value="1"/>
</dbReference>
<comment type="cofactor">
    <cofactor evidence="10">
        <name>Mn(2+)</name>
        <dbReference type="ChEBI" id="CHEBI:29035"/>
    </cofactor>
    <text evidence="10">Binds 2 Mn(2+) ions per subunit in a binuclear metal center.</text>
</comment>
<comment type="subcellular location">
    <subcellularLocation>
        <location evidence="10">Cell inner membrane</location>
        <topology evidence="10">Peripheral membrane protein</topology>
        <orientation evidence="10">Cytoplasmic side</orientation>
    </subcellularLocation>
</comment>
<feature type="domain" description="Calcineurin-like phosphoesterase" evidence="11">
    <location>
        <begin position="5"/>
        <end position="200"/>
    </location>
</feature>
<dbReference type="InterPro" id="IPR010138">
    <property type="entry name" value="UDP-diacylglucosamine_Hdrlase"/>
</dbReference>
<comment type="function">
    <text evidence="10">Hydrolyzes the pyrophosphate bond of UDP-2,3-diacylglucosamine to yield 2,3-diacylglucosamine 1-phosphate (lipid X) and UMP by catalyzing the attack of water at the alpha-P atom. Involved in the biosynthesis of lipid A, a phosphorylated glycolipid that anchors the lipopolysaccharide to the outer membrane of the cell.</text>
</comment>
<dbReference type="UniPathway" id="UPA00359">
    <property type="reaction ID" value="UER00480"/>
</dbReference>
<evidence type="ECO:0000256" key="8">
    <source>
        <dbReference type="ARBA" id="ARBA00023136"/>
    </source>
</evidence>
<sequence length="244" mass="27424">MADTLLISDLHLSGERPATVALFLRFLEERARGAGALYILGDLFDAWIGDDATPPPIPGILRALRRLNDTGTPIFLQHGNRDFLLGDAFARATGCTLLDDPARIELGATPTLLMHGDLLCTDDHAYQQTRKFLRSPGFISDLLSKTIEQRLELAAEYRRRSGEATAALEAQVMDVNQQTVERYMREAGVRQLIHGHTHRPGVHRFILDGKPAVRRVLAQWSENHGQYLRINHQKTISETFPKNR</sequence>